<evidence type="ECO:0000256" key="4">
    <source>
        <dbReference type="RuleBase" id="RU000461"/>
    </source>
</evidence>
<dbReference type="InterPro" id="IPR002401">
    <property type="entry name" value="Cyt_P450_E_grp-I"/>
</dbReference>
<organism evidence="6 7">
    <name type="scientific">Gigaspora rosea</name>
    <dbReference type="NCBI Taxonomy" id="44941"/>
    <lineage>
        <taxon>Eukaryota</taxon>
        <taxon>Fungi</taxon>
        <taxon>Fungi incertae sedis</taxon>
        <taxon>Mucoromycota</taxon>
        <taxon>Glomeromycotina</taxon>
        <taxon>Glomeromycetes</taxon>
        <taxon>Diversisporales</taxon>
        <taxon>Gigasporaceae</taxon>
        <taxon>Gigaspora</taxon>
    </lineage>
</organism>
<dbReference type="PANTHER" id="PTHR24301">
    <property type="entry name" value="THROMBOXANE-A SYNTHASE"/>
    <property type="match status" value="1"/>
</dbReference>
<comment type="cofactor">
    <cofactor evidence="3">
        <name>heme</name>
        <dbReference type="ChEBI" id="CHEBI:30413"/>
    </cofactor>
</comment>
<evidence type="ECO:0000256" key="1">
    <source>
        <dbReference type="ARBA" id="ARBA00022723"/>
    </source>
</evidence>
<dbReference type="Pfam" id="PF00067">
    <property type="entry name" value="p450"/>
    <property type="match status" value="1"/>
</dbReference>
<dbReference type="PANTHER" id="PTHR24301:SF2">
    <property type="entry name" value="THROMBOXANE-A SYNTHASE"/>
    <property type="match status" value="1"/>
</dbReference>
<dbReference type="PRINTS" id="PR00463">
    <property type="entry name" value="EP450I"/>
</dbReference>
<keyword evidence="2 3" id="KW-0408">Iron</keyword>
<evidence type="ECO:0000313" key="6">
    <source>
        <dbReference type="EMBL" id="RIB26959.1"/>
    </source>
</evidence>
<dbReference type="PROSITE" id="PS00086">
    <property type="entry name" value="CYTOCHROME_P450"/>
    <property type="match status" value="1"/>
</dbReference>
<evidence type="ECO:0000256" key="3">
    <source>
        <dbReference type="PIRSR" id="PIRSR602401-1"/>
    </source>
</evidence>
<keyword evidence="3 4" id="KW-0349">Heme</keyword>
<dbReference type="GO" id="GO:0016705">
    <property type="term" value="F:oxidoreductase activity, acting on paired donors, with incorporation or reduction of molecular oxygen"/>
    <property type="evidence" value="ECO:0007669"/>
    <property type="project" value="InterPro"/>
</dbReference>
<evidence type="ECO:0000313" key="7">
    <source>
        <dbReference type="Proteomes" id="UP000266673"/>
    </source>
</evidence>
<accession>A0A397W103</accession>
<keyword evidence="4" id="KW-0503">Monooxygenase</keyword>
<evidence type="ECO:0000256" key="2">
    <source>
        <dbReference type="ARBA" id="ARBA00023004"/>
    </source>
</evidence>
<sequence length="550" mass="64444">MRIINLLSMNFSIVENFIASIFLLIVKDWLLISFIIILIYVINYYYKYFTRENPLPGPLPLPWIGNLYLFHGDLDIVFYNLQEKYGELFEIYLGSDRKIWLGNASLIEKIHNPSSKTKFPIRAINEGLDEMGVTTKGVAFNNDLVAWKFNRRIISSTIMVPSFLRQFVNESEKVFQEFEIYWINLTKENNNYVLNFPDWSTRFFADAISLASIGKPAHMMATQYNRLVPKDLKTLNSKPGLYQFEEFLDRIRLWLKSVHFFYFVPRFVRHYIPPMNFLYKKYIRNITWIDNYLIGFVKERRKEIENTPKEEALSSDILTLLICANTDRDKFSIKANDEFSRPMTDEEIRYCIFEVIGGGIDTTAHSTSFLIHYLCKNPEKKAKVYAEIDNVFKGDKIRPMTYDDIEKLVYVEAAAKESSRLMPIVPSVFKRAINDVMIGGLNWKTGQEFFVHQHYIHHNKSHWSNPEEFIPERFLGGTNKIEKNSFIPFGGGIRQCPGRHLGMTGIKTFIALLFRKYDVSLEDPKAPLKKVYTLANECHELKLYIQPRKD</sequence>
<dbReference type="InterPro" id="IPR017972">
    <property type="entry name" value="Cyt_P450_CS"/>
</dbReference>
<reference evidence="6 7" key="1">
    <citation type="submission" date="2018-06" db="EMBL/GenBank/DDBJ databases">
        <title>Comparative genomics reveals the genomic features of Rhizophagus irregularis, R. cerebriforme, R. diaphanum and Gigaspora rosea, and their symbiotic lifestyle signature.</title>
        <authorList>
            <person name="Morin E."/>
            <person name="San Clemente H."/>
            <person name="Chen E.C.H."/>
            <person name="De La Providencia I."/>
            <person name="Hainaut M."/>
            <person name="Kuo A."/>
            <person name="Kohler A."/>
            <person name="Murat C."/>
            <person name="Tang N."/>
            <person name="Roy S."/>
            <person name="Loubradou J."/>
            <person name="Henrissat B."/>
            <person name="Grigoriev I.V."/>
            <person name="Corradi N."/>
            <person name="Roux C."/>
            <person name="Martin F.M."/>
        </authorList>
    </citation>
    <scope>NUCLEOTIDE SEQUENCE [LARGE SCALE GENOMIC DNA]</scope>
    <source>
        <strain evidence="6 7">DAOM 194757</strain>
    </source>
</reference>
<feature type="transmembrane region" description="Helical" evidence="5">
    <location>
        <begin position="21"/>
        <end position="46"/>
    </location>
</feature>
<dbReference type="GO" id="GO:0005506">
    <property type="term" value="F:iron ion binding"/>
    <property type="evidence" value="ECO:0007669"/>
    <property type="project" value="InterPro"/>
</dbReference>
<comment type="caution">
    <text evidence="6">The sequence shown here is derived from an EMBL/GenBank/DDBJ whole genome shotgun (WGS) entry which is preliminary data.</text>
</comment>
<keyword evidence="1 3" id="KW-0479">Metal-binding</keyword>
<keyword evidence="5" id="KW-1133">Transmembrane helix</keyword>
<keyword evidence="5" id="KW-0472">Membrane</keyword>
<dbReference type="SUPFAM" id="SSF48264">
    <property type="entry name" value="Cytochrome P450"/>
    <property type="match status" value="1"/>
</dbReference>
<evidence type="ECO:0000256" key="5">
    <source>
        <dbReference type="SAM" id="Phobius"/>
    </source>
</evidence>
<dbReference type="GO" id="GO:0020037">
    <property type="term" value="F:heme binding"/>
    <property type="evidence" value="ECO:0007669"/>
    <property type="project" value="InterPro"/>
</dbReference>
<keyword evidence="5" id="KW-0812">Transmembrane</keyword>
<dbReference type="Proteomes" id="UP000266673">
    <property type="component" value="Unassembled WGS sequence"/>
</dbReference>
<comment type="similarity">
    <text evidence="4">Belongs to the cytochrome P450 family.</text>
</comment>
<dbReference type="InterPro" id="IPR001128">
    <property type="entry name" value="Cyt_P450"/>
</dbReference>
<proteinExistence type="inferred from homology"/>
<dbReference type="Gene3D" id="1.10.630.10">
    <property type="entry name" value="Cytochrome P450"/>
    <property type="match status" value="1"/>
</dbReference>
<keyword evidence="7" id="KW-1185">Reference proteome</keyword>
<dbReference type="PRINTS" id="PR00385">
    <property type="entry name" value="P450"/>
</dbReference>
<name>A0A397W103_9GLOM</name>
<keyword evidence="4" id="KW-0560">Oxidoreductase</keyword>
<protein>
    <submittedName>
        <fullName evidence="6">Cytochrome P450</fullName>
    </submittedName>
</protein>
<feature type="binding site" description="axial binding residue" evidence="3">
    <location>
        <position position="496"/>
    </location>
    <ligand>
        <name>heme</name>
        <dbReference type="ChEBI" id="CHEBI:30413"/>
    </ligand>
    <ligandPart>
        <name>Fe</name>
        <dbReference type="ChEBI" id="CHEBI:18248"/>
    </ligandPart>
</feature>
<dbReference type="EMBL" id="QKWP01000115">
    <property type="protein sequence ID" value="RIB26959.1"/>
    <property type="molecule type" value="Genomic_DNA"/>
</dbReference>
<dbReference type="STRING" id="44941.A0A397W103"/>
<gene>
    <name evidence="6" type="ORF">C2G38_2138044</name>
</gene>
<dbReference type="AlphaFoldDB" id="A0A397W103"/>
<dbReference type="OrthoDB" id="1470350at2759"/>
<dbReference type="GO" id="GO:0004497">
    <property type="term" value="F:monooxygenase activity"/>
    <property type="evidence" value="ECO:0007669"/>
    <property type="project" value="UniProtKB-KW"/>
</dbReference>
<dbReference type="InterPro" id="IPR036396">
    <property type="entry name" value="Cyt_P450_sf"/>
</dbReference>